<gene>
    <name evidence="2" type="ORF">Taro_001794</name>
</gene>
<feature type="compositionally biased region" description="Low complexity" evidence="1">
    <location>
        <begin position="18"/>
        <end position="38"/>
    </location>
</feature>
<sequence length="347" mass="38065">MEQWWRAMLQGPWQYPPQQQYQQMPAGGQQFAEMAAEEQPPPTPQAAPVQPEVDLTVEQGIATCPMSPSGLLKATGPMSPSHVQRVKCSGREHKPQFAPLLCASLISGELKLGSSVEAWEETRGRRCRRSDPWWEPGTRAPGPLHHQFKEEDVVREDEPPVSERRIEDIAPELIELVGRSVEGVIPPLVPAPAIIEESVDSGAAHTEWEHEDIQIEETLRVLVVETAMEESHEDIVPEVVAPGHIEDVQMEDAPAQGEPDVQGEPAASALVDQFQEGLVGDTSDEDDEPAAGSGVKGKSVAPEIPLLTIKAHHRSRKKKSDVTSIFLNQSTEAKDVGAVKSELQEMR</sequence>
<feature type="region of interest" description="Disordered" evidence="1">
    <location>
        <begin position="279"/>
        <end position="347"/>
    </location>
</feature>
<feature type="compositionally biased region" description="Basic and acidic residues" evidence="1">
    <location>
        <begin position="332"/>
        <end position="347"/>
    </location>
</feature>
<proteinExistence type="predicted"/>
<reference evidence="2" key="1">
    <citation type="submission" date="2017-07" db="EMBL/GenBank/DDBJ databases">
        <title>Taro Niue Genome Assembly and Annotation.</title>
        <authorList>
            <person name="Atibalentja N."/>
            <person name="Keating K."/>
            <person name="Fields C.J."/>
        </authorList>
    </citation>
    <scope>NUCLEOTIDE SEQUENCE</scope>
    <source>
        <strain evidence="2">Niue_2</strain>
        <tissue evidence="2">Leaf</tissue>
    </source>
</reference>
<dbReference type="Proteomes" id="UP000652761">
    <property type="component" value="Unassembled WGS sequence"/>
</dbReference>
<organism evidence="2 3">
    <name type="scientific">Colocasia esculenta</name>
    <name type="common">Wild taro</name>
    <name type="synonym">Arum esculentum</name>
    <dbReference type="NCBI Taxonomy" id="4460"/>
    <lineage>
        <taxon>Eukaryota</taxon>
        <taxon>Viridiplantae</taxon>
        <taxon>Streptophyta</taxon>
        <taxon>Embryophyta</taxon>
        <taxon>Tracheophyta</taxon>
        <taxon>Spermatophyta</taxon>
        <taxon>Magnoliopsida</taxon>
        <taxon>Liliopsida</taxon>
        <taxon>Araceae</taxon>
        <taxon>Aroideae</taxon>
        <taxon>Colocasieae</taxon>
        <taxon>Colocasia</taxon>
    </lineage>
</organism>
<protein>
    <submittedName>
        <fullName evidence="2">Uncharacterized protein</fullName>
    </submittedName>
</protein>
<dbReference type="EMBL" id="NMUH01000039">
    <property type="protein sequence ID" value="MQL69508.1"/>
    <property type="molecule type" value="Genomic_DNA"/>
</dbReference>
<feature type="compositionally biased region" description="Basic residues" evidence="1">
    <location>
        <begin position="310"/>
        <end position="319"/>
    </location>
</feature>
<name>A0A843TC58_COLES</name>
<feature type="compositionally biased region" description="Polar residues" evidence="1">
    <location>
        <begin position="322"/>
        <end position="331"/>
    </location>
</feature>
<feature type="region of interest" description="Disordered" evidence="1">
    <location>
        <begin position="18"/>
        <end position="49"/>
    </location>
</feature>
<dbReference type="AlphaFoldDB" id="A0A843TC58"/>
<evidence type="ECO:0000313" key="3">
    <source>
        <dbReference type="Proteomes" id="UP000652761"/>
    </source>
</evidence>
<comment type="caution">
    <text evidence="2">The sequence shown here is derived from an EMBL/GenBank/DDBJ whole genome shotgun (WGS) entry which is preliminary data.</text>
</comment>
<evidence type="ECO:0000313" key="2">
    <source>
        <dbReference type="EMBL" id="MQL69508.1"/>
    </source>
</evidence>
<feature type="non-terminal residue" evidence="2">
    <location>
        <position position="1"/>
    </location>
</feature>
<evidence type="ECO:0000256" key="1">
    <source>
        <dbReference type="SAM" id="MobiDB-lite"/>
    </source>
</evidence>
<accession>A0A843TC58</accession>
<keyword evidence="3" id="KW-1185">Reference proteome</keyword>